<dbReference type="EnsemblPlants" id="OPUNC05G07800.1">
    <property type="protein sequence ID" value="OPUNC05G07800.1"/>
    <property type="gene ID" value="OPUNC05G07800"/>
</dbReference>
<evidence type="ECO:0000313" key="1">
    <source>
        <dbReference type="EnsemblPlants" id="OPUNC05G07800.1"/>
    </source>
</evidence>
<reference evidence="1" key="2">
    <citation type="submission" date="2018-05" db="EMBL/GenBank/DDBJ databases">
        <title>OpunRS2 (Oryza punctata Reference Sequence Version 2).</title>
        <authorList>
            <person name="Zhang J."/>
            <person name="Kudrna D."/>
            <person name="Lee S."/>
            <person name="Talag J."/>
            <person name="Welchert J."/>
            <person name="Wing R.A."/>
        </authorList>
    </citation>
    <scope>NUCLEOTIDE SEQUENCE [LARGE SCALE GENOMIC DNA]</scope>
</reference>
<proteinExistence type="predicted"/>
<keyword evidence="2" id="KW-1185">Reference proteome</keyword>
<dbReference type="Gramene" id="OPUNC05G07800.1">
    <property type="protein sequence ID" value="OPUNC05G07800.1"/>
    <property type="gene ID" value="OPUNC05G07800"/>
</dbReference>
<dbReference type="HOGENOM" id="CLU_120192_1_2_1"/>
<dbReference type="Proteomes" id="UP000026962">
    <property type="component" value="Chromosome 5"/>
</dbReference>
<dbReference type="AlphaFoldDB" id="A0A0E0L054"/>
<name>A0A0E0L054_ORYPU</name>
<accession>A0A0E0L054</accession>
<sequence length="140" mass="16777">MTSRRLRRRRYFDPRYRKSGNAFTSKEEAKSNIQRLLHVNDIDRTSNWSQRIGWRQLVMEVVQNFSFALHLYDMNDNVFAFFSVCWMMDTCYCVTPSSSLYHTVTSFRDSIAYYRSPPGYSLHHPSQDTDHSLYPYHKIQ</sequence>
<reference evidence="1" key="1">
    <citation type="submission" date="2015-04" db="UniProtKB">
        <authorList>
            <consortium name="EnsemblPlants"/>
        </authorList>
    </citation>
    <scope>IDENTIFICATION</scope>
</reference>
<protein>
    <submittedName>
        <fullName evidence="1">Uncharacterized protein</fullName>
    </submittedName>
</protein>
<evidence type="ECO:0000313" key="2">
    <source>
        <dbReference type="Proteomes" id="UP000026962"/>
    </source>
</evidence>
<organism evidence="1">
    <name type="scientific">Oryza punctata</name>
    <name type="common">Red rice</name>
    <dbReference type="NCBI Taxonomy" id="4537"/>
    <lineage>
        <taxon>Eukaryota</taxon>
        <taxon>Viridiplantae</taxon>
        <taxon>Streptophyta</taxon>
        <taxon>Embryophyta</taxon>
        <taxon>Tracheophyta</taxon>
        <taxon>Spermatophyta</taxon>
        <taxon>Magnoliopsida</taxon>
        <taxon>Liliopsida</taxon>
        <taxon>Poales</taxon>
        <taxon>Poaceae</taxon>
        <taxon>BOP clade</taxon>
        <taxon>Oryzoideae</taxon>
        <taxon>Oryzeae</taxon>
        <taxon>Oryzinae</taxon>
        <taxon>Oryza</taxon>
    </lineage>
</organism>